<dbReference type="InterPro" id="IPR029055">
    <property type="entry name" value="Ntn_hydrolases_N"/>
</dbReference>
<dbReference type="GO" id="GO:0004066">
    <property type="term" value="F:asparagine synthase (glutamine-hydrolyzing) activity"/>
    <property type="evidence" value="ECO:0007669"/>
    <property type="project" value="UniProtKB-EC"/>
</dbReference>
<keyword evidence="12" id="KW-1185">Reference proteome</keyword>
<dbReference type="CDD" id="cd00712">
    <property type="entry name" value="AsnB"/>
    <property type="match status" value="1"/>
</dbReference>
<dbReference type="InterPro" id="IPR017932">
    <property type="entry name" value="GATase_2_dom"/>
</dbReference>
<dbReference type="SUPFAM" id="SSF52402">
    <property type="entry name" value="Adenine nucleotide alpha hydrolases-like"/>
    <property type="match status" value="1"/>
</dbReference>
<comment type="caution">
    <text evidence="11">The sequence shown here is derived from an EMBL/GenBank/DDBJ whole genome shotgun (WGS) entry which is preliminary data.</text>
</comment>
<dbReference type="Gene3D" id="3.40.50.620">
    <property type="entry name" value="HUPs"/>
    <property type="match status" value="1"/>
</dbReference>
<dbReference type="InterPro" id="IPR014729">
    <property type="entry name" value="Rossmann-like_a/b/a_fold"/>
</dbReference>
<dbReference type="EC" id="6.3.5.4" evidence="3"/>
<dbReference type="RefSeq" id="WP_264321494.1">
    <property type="nucleotide sequence ID" value="NZ_JADEXN010000173.1"/>
</dbReference>
<evidence type="ECO:0000256" key="3">
    <source>
        <dbReference type="ARBA" id="ARBA00012737"/>
    </source>
</evidence>
<keyword evidence="7" id="KW-0315">Glutamine amidotransferase</keyword>
<comment type="similarity">
    <text evidence="2">Belongs to the asparagine synthetase family.</text>
</comment>
<evidence type="ECO:0000256" key="1">
    <source>
        <dbReference type="ARBA" id="ARBA00005187"/>
    </source>
</evidence>
<keyword evidence="6" id="KW-0028">Amino-acid biosynthesis</keyword>
<dbReference type="PIRSF" id="PIRSF001589">
    <property type="entry name" value="Asn_synthetase_glu-h"/>
    <property type="match status" value="1"/>
</dbReference>
<reference evidence="11" key="1">
    <citation type="submission" date="2020-10" db="EMBL/GenBank/DDBJ databases">
        <authorList>
            <person name="Castelo-Branco R."/>
            <person name="Eusebio N."/>
            <person name="Adriana R."/>
            <person name="Vieira A."/>
            <person name="Brugerolle De Fraissinette N."/>
            <person name="Rezende De Castro R."/>
            <person name="Schneider M.P."/>
            <person name="Vasconcelos V."/>
            <person name="Leao P.N."/>
        </authorList>
    </citation>
    <scope>NUCLEOTIDE SEQUENCE</scope>
    <source>
        <strain evidence="11">LEGE 11467</strain>
    </source>
</reference>
<keyword evidence="4 9" id="KW-0547">Nucleotide-binding</keyword>
<organism evidence="11 12">
    <name type="scientific">Zarconia navalis LEGE 11467</name>
    <dbReference type="NCBI Taxonomy" id="1828826"/>
    <lineage>
        <taxon>Bacteria</taxon>
        <taxon>Bacillati</taxon>
        <taxon>Cyanobacteriota</taxon>
        <taxon>Cyanophyceae</taxon>
        <taxon>Oscillatoriophycideae</taxon>
        <taxon>Oscillatoriales</taxon>
        <taxon>Oscillatoriales incertae sedis</taxon>
        <taxon>Zarconia</taxon>
        <taxon>Zarconia navalis</taxon>
    </lineage>
</organism>
<sequence length="649" mass="74562">MSAITGLYYRDGRPVDRPKIDRTLEVLAHRGSDDLGVWYSDNVGLGHRMRWTTPESLYETLPQVDRTGNFAITADIRIDNRLQLLSALDFSTALADTITDSQILLAAYQKWGDRCPEYIFGDFAFAIWDAREQTLFCARDCFGVTPFYYYVSDRTFAFGSEIKALLSLEEVPREIDPERVGDYLISLWEDTSITFYRAIRRLPPAHWMKVSPDSVQMQPYWSLDPSRELHLGSEKEYAEGFREIFTEAVSCRLRSAYPVGSMLSGGLDSSSIACTAREILASSDGRPLPTFSAIFDDVPECDERPYINAVLEGGGMEPHYLGGDRISPLVESQRQLYHQDEPLFAFNLNLNWGLYGIAQQKGVRTILDGFDGDSTVSHGVGYLSELARDGRWLTLMREVRGYTQNFDRSFWEWMSPYLWNYAPPFKLGQRGWKSLQRRMGMQPKAAGSQPSWHSTVNENFLRQVDLGQRRKALGRALRKSRESQRAEHYYSLVRGVMPYTLEVMDKAAAAFGIDLRFPFWDRRLVEYCLSLPPEQKIHKGWTRMVMRRGMSGILPEAVQWRGGKSNLGPNFDRGFRKFEKDPIETLLFHHPGRIAPYTNIDALRQAYHHWIAGKDRGEDAMVLWRALNLDLWLQHRDRQSSPSQEMVSV</sequence>
<dbReference type="NCBIfam" id="NF033535">
    <property type="entry name" value="lass_lactam_cya"/>
    <property type="match status" value="1"/>
</dbReference>
<dbReference type="Pfam" id="PF13537">
    <property type="entry name" value="GATase_7"/>
    <property type="match status" value="1"/>
</dbReference>
<dbReference type="InterPro" id="IPR006426">
    <property type="entry name" value="Asn_synth_AEB"/>
</dbReference>
<evidence type="ECO:0000256" key="6">
    <source>
        <dbReference type="ARBA" id="ARBA00022888"/>
    </source>
</evidence>
<dbReference type="GO" id="GO:0005524">
    <property type="term" value="F:ATP binding"/>
    <property type="evidence" value="ECO:0007669"/>
    <property type="project" value="UniProtKB-KW"/>
</dbReference>
<feature type="binding site" evidence="9">
    <location>
        <position position="100"/>
    </location>
    <ligand>
        <name>L-glutamine</name>
        <dbReference type="ChEBI" id="CHEBI:58359"/>
    </ligand>
</feature>
<dbReference type="SUPFAM" id="SSF56235">
    <property type="entry name" value="N-terminal nucleophile aminohydrolases (Ntn hydrolases)"/>
    <property type="match status" value="1"/>
</dbReference>
<proteinExistence type="inferred from homology"/>
<dbReference type="Pfam" id="PF00733">
    <property type="entry name" value="Asn_synthase"/>
    <property type="match status" value="1"/>
</dbReference>
<dbReference type="GO" id="GO:0006529">
    <property type="term" value="P:asparagine biosynthetic process"/>
    <property type="evidence" value="ECO:0007669"/>
    <property type="project" value="UniProtKB-KW"/>
</dbReference>
<dbReference type="PANTHER" id="PTHR43284">
    <property type="entry name" value="ASPARAGINE SYNTHETASE (GLUTAMINE-HYDROLYZING)"/>
    <property type="match status" value="1"/>
</dbReference>
<keyword evidence="6" id="KW-0061">Asparagine biosynthesis</keyword>
<feature type="domain" description="Glutamine amidotransferase type-2" evidence="10">
    <location>
        <begin position="2"/>
        <end position="213"/>
    </location>
</feature>
<accession>A0A928VZV7</accession>
<dbReference type="CDD" id="cd01991">
    <property type="entry name" value="Asn_synthase_B_C"/>
    <property type="match status" value="1"/>
</dbReference>
<evidence type="ECO:0000256" key="2">
    <source>
        <dbReference type="ARBA" id="ARBA00005752"/>
    </source>
</evidence>
<dbReference type="InterPro" id="IPR001962">
    <property type="entry name" value="Asn_synthase"/>
</dbReference>
<name>A0A928VZV7_9CYAN</name>
<keyword evidence="5 9" id="KW-0067">ATP-binding</keyword>
<dbReference type="InterPro" id="IPR051786">
    <property type="entry name" value="ASN_synthetase/amidase"/>
</dbReference>
<gene>
    <name evidence="11" type="ORF">IQ235_10850</name>
</gene>
<comment type="pathway">
    <text evidence="1">Amino-acid biosynthesis; L-asparagine biosynthesis; L-asparagine from L-aspartate (L-Gln route): step 1/1.</text>
</comment>
<dbReference type="Gene3D" id="3.60.20.10">
    <property type="entry name" value="Glutamine Phosphoribosylpyrophosphate, subunit 1, domain 1"/>
    <property type="match status" value="1"/>
</dbReference>
<dbReference type="EMBL" id="JADEXN010000173">
    <property type="protein sequence ID" value="MBE9041278.1"/>
    <property type="molecule type" value="Genomic_DNA"/>
</dbReference>
<evidence type="ECO:0000256" key="7">
    <source>
        <dbReference type="ARBA" id="ARBA00022962"/>
    </source>
</evidence>
<dbReference type="Proteomes" id="UP000621799">
    <property type="component" value="Unassembled WGS sequence"/>
</dbReference>
<dbReference type="PANTHER" id="PTHR43284:SF1">
    <property type="entry name" value="ASPARAGINE SYNTHETASE"/>
    <property type="match status" value="1"/>
</dbReference>
<evidence type="ECO:0000256" key="4">
    <source>
        <dbReference type="ARBA" id="ARBA00022741"/>
    </source>
</evidence>
<evidence type="ECO:0000313" key="12">
    <source>
        <dbReference type="Proteomes" id="UP000621799"/>
    </source>
</evidence>
<evidence type="ECO:0000259" key="10">
    <source>
        <dbReference type="PROSITE" id="PS51278"/>
    </source>
</evidence>
<evidence type="ECO:0000256" key="5">
    <source>
        <dbReference type="ARBA" id="ARBA00022840"/>
    </source>
</evidence>
<dbReference type="InterPro" id="IPR033738">
    <property type="entry name" value="AsnB_N"/>
</dbReference>
<evidence type="ECO:0000256" key="9">
    <source>
        <dbReference type="PIRSR" id="PIRSR001589-2"/>
    </source>
</evidence>
<dbReference type="PROSITE" id="PS51278">
    <property type="entry name" value="GATASE_TYPE_2"/>
    <property type="match status" value="1"/>
</dbReference>
<dbReference type="AlphaFoldDB" id="A0A928VZV7"/>
<evidence type="ECO:0000256" key="8">
    <source>
        <dbReference type="ARBA" id="ARBA00048741"/>
    </source>
</evidence>
<comment type="catalytic activity">
    <reaction evidence="8">
        <text>L-aspartate + L-glutamine + ATP + H2O = L-asparagine + L-glutamate + AMP + diphosphate + H(+)</text>
        <dbReference type="Rhea" id="RHEA:12228"/>
        <dbReference type="ChEBI" id="CHEBI:15377"/>
        <dbReference type="ChEBI" id="CHEBI:15378"/>
        <dbReference type="ChEBI" id="CHEBI:29985"/>
        <dbReference type="ChEBI" id="CHEBI:29991"/>
        <dbReference type="ChEBI" id="CHEBI:30616"/>
        <dbReference type="ChEBI" id="CHEBI:33019"/>
        <dbReference type="ChEBI" id="CHEBI:58048"/>
        <dbReference type="ChEBI" id="CHEBI:58359"/>
        <dbReference type="ChEBI" id="CHEBI:456215"/>
        <dbReference type="EC" id="6.3.5.4"/>
    </reaction>
</comment>
<evidence type="ECO:0000313" key="11">
    <source>
        <dbReference type="EMBL" id="MBE9041278.1"/>
    </source>
</evidence>
<protein>
    <recommendedName>
        <fullName evidence="3">asparagine synthase (glutamine-hydrolyzing)</fullName>
        <ecNumber evidence="3">6.3.5.4</ecNumber>
    </recommendedName>
</protein>